<protein>
    <submittedName>
        <fullName evidence="2">Uncharacterized protein</fullName>
    </submittedName>
</protein>
<evidence type="ECO:0000256" key="1">
    <source>
        <dbReference type="SAM" id="MobiDB-lite"/>
    </source>
</evidence>
<name>A0A426X350_ENSVE</name>
<accession>A0A426X350</accession>
<comment type="caution">
    <text evidence="2">The sequence shown here is derived from an EMBL/GenBank/DDBJ whole genome shotgun (WGS) entry which is preliminary data.</text>
</comment>
<dbReference type="AlphaFoldDB" id="A0A426X350"/>
<dbReference type="Proteomes" id="UP000287651">
    <property type="component" value="Unassembled WGS sequence"/>
</dbReference>
<reference evidence="2 3" key="1">
    <citation type="journal article" date="2014" name="Agronomy (Basel)">
        <title>A Draft Genome Sequence for Ensete ventricosum, the Drought-Tolerant Tree Against Hunger.</title>
        <authorList>
            <person name="Harrison J."/>
            <person name="Moore K.A."/>
            <person name="Paszkiewicz K."/>
            <person name="Jones T."/>
            <person name="Grant M."/>
            <person name="Ambacheew D."/>
            <person name="Muzemil S."/>
            <person name="Studholme D.J."/>
        </authorList>
    </citation>
    <scope>NUCLEOTIDE SEQUENCE [LARGE SCALE GENOMIC DNA]</scope>
</reference>
<proteinExistence type="predicted"/>
<feature type="region of interest" description="Disordered" evidence="1">
    <location>
        <begin position="1"/>
        <end position="52"/>
    </location>
</feature>
<organism evidence="2 3">
    <name type="scientific">Ensete ventricosum</name>
    <name type="common">Abyssinian banana</name>
    <name type="synonym">Musa ensete</name>
    <dbReference type="NCBI Taxonomy" id="4639"/>
    <lineage>
        <taxon>Eukaryota</taxon>
        <taxon>Viridiplantae</taxon>
        <taxon>Streptophyta</taxon>
        <taxon>Embryophyta</taxon>
        <taxon>Tracheophyta</taxon>
        <taxon>Spermatophyta</taxon>
        <taxon>Magnoliopsida</taxon>
        <taxon>Liliopsida</taxon>
        <taxon>Zingiberales</taxon>
        <taxon>Musaceae</taxon>
        <taxon>Ensete</taxon>
    </lineage>
</organism>
<dbReference type="EMBL" id="AMZH03027957">
    <property type="protein sequence ID" value="RRT33908.1"/>
    <property type="molecule type" value="Genomic_DNA"/>
</dbReference>
<evidence type="ECO:0000313" key="2">
    <source>
        <dbReference type="EMBL" id="RRT33908.1"/>
    </source>
</evidence>
<evidence type="ECO:0000313" key="3">
    <source>
        <dbReference type="Proteomes" id="UP000287651"/>
    </source>
</evidence>
<sequence>MMHSLRFPNSGIRAKATRRRGCQPRPAPHVGHATHGKVAAKAPCRGGGGDRLPARTSLQGAVAARRGGTYGQKRRLRAQPLATRRLQGGPAVGCQQGATACRGDSAGRPLAERLLVGKGRHRLCKGNDNGGGAKGARGVRASFGEKDDPTPMNLENFEDYPPYFFLIYCWVCVPVIICNYMERHSGSVEVITGPTIPWREITTHGDAMIRRNR</sequence>
<gene>
    <name evidence="2" type="ORF">B296_00056901</name>
</gene>